<dbReference type="Gene3D" id="3.30.40.10">
    <property type="entry name" value="Zinc/RING finger domain, C3HC4 (zinc finger)"/>
    <property type="match status" value="1"/>
</dbReference>
<dbReference type="Pfam" id="PF00176">
    <property type="entry name" value="SNF2-rel_dom"/>
    <property type="match status" value="1"/>
</dbReference>
<dbReference type="GO" id="GO:0005524">
    <property type="term" value="F:ATP binding"/>
    <property type="evidence" value="ECO:0007669"/>
    <property type="project" value="UniProtKB-KW"/>
</dbReference>
<dbReference type="PROSITE" id="PS51192">
    <property type="entry name" value="HELICASE_ATP_BIND_1"/>
    <property type="match status" value="1"/>
</dbReference>
<evidence type="ECO:0000256" key="1">
    <source>
        <dbReference type="ARBA" id="ARBA00007025"/>
    </source>
</evidence>
<feature type="domain" description="Helicase ATP-binding" evidence="9">
    <location>
        <begin position="170"/>
        <end position="362"/>
    </location>
</feature>
<dbReference type="GO" id="GO:0005634">
    <property type="term" value="C:nucleus"/>
    <property type="evidence" value="ECO:0007669"/>
    <property type="project" value="TreeGrafter"/>
</dbReference>
<evidence type="ECO:0000259" key="8">
    <source>
        <dbReference type="PROSITE" id="PS50089"/>
    </source>
</evidence>
<dbReference type="InterPro" id="IPR000330">
    <property type="entry name" value="SNF2_N"/>
</dbReference>
<reference evidence="11 12" key="1">
    <citation type="submission" date="2024-01" db="EMBL/GenBank/DDBJ databases">
        <title>A draft genome for a cacao thread blight-causing isolate of Paramarasmius palmivorus.</title>
        <authorList>
            <person name="Baruah I.K."/>
            <person name="Bukari Y."/>
            <person name="Amoako-Attah I."/>
            <person name="Meinhardt L.W."/>
            <person name="Bailey B.A."/>
            <person name="Cohen S.P."/>
        </authorList>
    </citation>
    <scope>NUCLEOTIDE SEQUENCE [LARGE SCALE GENOMIC DNA]</scope>
    <source>
        <strain evidence="11 12">GH-12</strain>
    </source>
</reference>
<dbReference type="InterPro" id="IPR050628">
    <property type="entry name" value="SNF2_RAD54_helicase_TF"/>
</dbReference>
<evidence type="ECO:0000256" key="2">
    <source>
        <dbReference type="ARBA" id="ARBA00022741"/>
    </source>
</evidence>
<dbReference type="SMART" id="SM00487">
    <property type="entry name" value="DEXDc"/>
    <property type="match status" value="1"/>
</dbReference>
<keyword evidence="6" id="KW-0479">Metal-binding</keyword>
<keyword evidence="6" id="KW-0862">Zinc</keyword>
<dbReference type="Proteomes" id="UP001383192">
    <property type="component" value="Unassembled WGS sequence"/>
</dbReference>
<dbReference type="SUPFAM" id="SSF52540">
    <property type="entry name" value="P-loop containing nucleoside triphosphate hydrolases"/>
    <property type="match status" value="2"/>
</dbReference>
<keyword evidence="2" id="KW-0547">Nucleotide-binding</keyword>
<dbReference type="GO" id="GO:0016787">
    <property type="term" value="F:hydrolase activity"/>
    <property type="evidence" value="ECO:0007669"/>
    <property type="project" value="UniProtKB-KW"/>
</dbReference>
<dbReference type="InterPro" id="IPR027417">
    <property type="entry name" value="P-loop_NTPase"/>
</dbReference>
<dbReference type="InterPro" id="IPR001841">
    <property type="entry name" value="Znf_RING"/>
</dbReference>
<feature type="compositionally biased region" description="Basic and acidic residues" evidence="7">
    <location>
        <begin position="54"/>
        <end position="65"/>
    </location>
</feature>
<dbReference type="Pfam" id="PF00271">
    <property type="entry name" value="Helicase_C"/>
    <property type="match status" value="1"/>
</dbReference>
<dbReference type="PANTHER" id="PTHR45626">
    <property type="entry name" value="TRANSCRIPTION TERMINATION FACTOR 2-RELATED"/>
    <property type="match status" value="1"/>
</dbReference>
<evidence type="ECO:0000259" key="9">
    <source>
        <dbReference type="PROSITE" id="PS51192"/>
    </source>
</evidence>
<organism evidence="11 12">
    <name type="scientific">Paramarasmius palmivorus</name>
    <dbReference type="NCBI Taxonomy" id="297713"/>
    <lineage>
        <taxon>Eukaryota</taxon>
        <taxon>Fungi</taxon>
        <taxon>Dikarya</taxon>
        <taxon>Basidiomycota</taxon>
        <taxon>Agaricomycotina</taxon>
        <taxon>Agaricomycetes</taxon>
        <taxon>Agaricomycetidae</taxon>
        <taxon>Agaricales</taxon>
        <taxon>Marasmiineae</taxon>
        <taxon>Marasmiaceae</taxon>
        <taxon>Paramarasmius</taxon>
    </lineage>
</organism>
<comment type="caution">
    <text evidence="11">The sequence shown here is derived from an EMBL/GenBank/DDBJ whole genome shotgun (WGS) entry which is preliminary data.</text>
</comment>
<proteinExistence type="inferred from homology"/>
<dbReference type="CDD" id="cd18793">
    <property type="entry name" value="SF2_C_SNF"/>
    <property type="match status" value="1"/>
</dbReference>
<dbReference type="GO" id="GO:0005737">
    <property type="term" value="C:cytoplasm"/>
    <property type="evidence" value="ECO:0007669"/>
    <property type="project" value="TreeGrafter"/>
</dbReference>
<dbReference type="PROSITE" id="PS50089">
    <property type="entry name" value="ZF_RING_2"/>
    <property type="match status" value="1"/>
</dbReference>
<accession>A0AAW0DB57</accession>
<dbReference type="GO" id="GO:0008094">
    <property type="term" value="F:ATP-dependent activity, acting on DNA"/>
    <property type="evidence" value="ECO:0007669"/>
    <property type="project" value="TreeGrafter"/>
</dbReference>
<feature type="domain" description="Helicase C-terminal" evidence="10">
    <location>
        <begin position="795"/>
        <end position="951"/>
    </location>
</feature>
<feature type="region of interest" description="Disordered" evidence="7">
    <location>
        <begin position="969"/>
        <end position="1001"/>
    </location>
</feature>
<dbReference type="InterPro" id="IPR013083">
    <property type="entry name" value="Znf_RING/FYVE/PHD"/>
</dbReference>
<feature type="region of interest" description="Disordered" evidence="7">
    <location>
        <begin position="638"/>
        <end position="665"/>
    </location>
</feature>
<dbReference type="InterPro" id="IPR001650">
    <property type="entry name" value="Helicase_C-like"/>
</dbReference>
<feature type="region of interest" description="Disordered" evidence="7">
    <location>
        <begin position="678"/>
        <end position="768"/>
    </location>
</feature>
<dbReference type="AlphaFoldDB" id="A0AAW0DB57"/>
<evidence type="ECO:0000256" key="3">
    <source>
        <dbReference type="ARBA" id="ARBA00022801"/>
    </source>
</evidence>
<dbReference type="Gene3D" id="3.40.50.300">
    <property type="entry name" value="P-loop containing nucleotide triphosphate hydrolases"/>
    <property type="match status" value="1"/>
</dbReference>
<dbReference type="CDD" id="cd18008">
    <property type="entry name" value="DEXDc_SHPRH-like"/>
    <property type="match status" value="1"/>
</dbReference>
<evidence type="ECO:0000313" key="12">
    <source>
        <dbReference type="Proteomes" id="UP001383192"/>
    </source>
</evidence>
<dbReference type="InterPro" id="IPR049730">
    <property type="entry name" value="SNF2/RAD54-like_C"/>
</dbReference>
<dbReference type="SMART" id="SM00490">
    <property type="entry name" value="HELICc"/>
    <property type="match status" value="1"/>
</dbReference>
<feature type="compositionally biased region" description="Polar residues" evidence="7">
    <location>
        <begin position="969"/>
        <end position="981"/>
    </location>
</feature>
<dbReference type="GO" id="GO:0004386">
    <property type="term" value="F:helicase activity"/>
    <property type="evidence" value="ECO:0007669"/>
    <property type="project" value="UniProtKB-KW"/>
</dbReference>
<dbReference type="PROSITE" id="PS51194">
    <property type="entry name" value="HELICASE_CTER"/>
    <property type="match status" value="1"/>
</dbReference>
<comment type="similarity">
    <text evidence="1">Belongs to the SNF2/RAD54 helicase family.</text>
</comment>
<keyword evidence="3" id="KW-0378">Hydrolase</keyword>
<evidence type="ECO:0000256" key="6">
    <source>
        <dbReference type="PROSITE-ProRule" id="PRU00175"/>
    </source>
</evidence>
<gene>
    <name evidence="11" type="ORF">VNI00_006352</name>
</gene>
<dbReference type="EMBL" id="JAYKXP010000019">
    <property type="protein sequence ID" value="KAK7047584.1"/>
    <property type="molecule type" value="Genomic_DNA"/>
</dbReference>
<feature type="region of interest" description="Disordered" evidence="7">
    <location>
        <begin position="54"/>
        <end position="73"/>
    </location>
</feature>
<name>A0AAW0DB57_9AGAR</name>
<evidence type="ECO:0000313" key="11">
    <source>
        <dbReference type="EMBL" id="KAK7047584.1"/>
    </source>
</evidence>
<dbReference type="GO" id="GO:0000724">
    <property type="term" value="P:double-strand break repair via homologous recombination"/>
    <property type="evidence" value="ECO:0007669"/>
    <property type="project" value="TreeGrafter"/>
</dbReference>
<evidence type="ECO:0000259" key="10">
    <source>
        <dbReference type="PROSITE" id="PS51194"/>
    </source>
</evidence>
<dbReference type="SMART" id="SM00184">
    <property type="entry name" value="RING"/>
    <property type="match status" value="1"/>
</dbReference>
<dbReference type="GO" id="GO:0008270">
    <property type="term" value="F:zinc ion binding"/>
    <property type="evidence" value="ECO:0007669"/>
    <property type="project" value="UniProtKB-KW"/>
</dbReference>
<sequence length="1001" mass="111664">MAGNRAGESSRLLDALDKSMLTQRIPKELLPRTPLHSLSGNAESSVTPELLQKAREEQERQKMMSDSDEDGDLSFLTSSITGGSRIKGGGGFRLNYDNESQIKAIDVGGADQAQKMAEFVTRGINNKSHGLTVKAAMKKLGLKDEMDIVPGLDVRLLRHQVIGVAWMVDKELNSNDKGGILADDMGLGKTVQMIATMAMNQPKNEDESCRTTLIIVPAALLQQWKDEIEEKTNGIMSVHVHWGKDKLKGNGNAEITLQKTSEVKSKDVVITTYQTLCLDMNLPNGLNDGTEASYVAKNGGVLARTKFFRVVADEAQFIRNRGTRTSQCVALVRAKYRWMLTGTPVTNSLADLYGLLRFGRFRPWNDWNDFNTHVARVQNDDPVKAAEKAQAILAPILLRRTKDSQLEGEPLLRLPPKDIEVVKLQFSDDERDIYENFENTSRRSINKFIREGTLVKKPISLLTPLVKVLILRLRQAQAEDLDDPTMLLAGDAEKERARAVKAKGREWVEAIKKKFLLRARSRHMLSFSDESETSEAACPRCEEMLLSDNARVLDCGHEICFDCTLDLKNSPIDHDGIFGEGTEKENIAAERRFEEANAKGHRPCPTCKRMLDMSPLKTFKSMAFEPTEEELAKQAEAKRKAKAFRPKKAVKYGSSEEDSDSEVECVGTSKFKSFEARLDEDSDDDLPDPSTILGPPPPKRRKSDEGRKSDDDDEVMNLSMDDISGPLKPPKKGMGKSRQVDDSDDELEATSSSSKKTSRSKPSRFGSQFSAEREALLETWAKGDDDLEPSIKMVKLIEYLHEWEVIGDRTICYSQWTSMLDLIEKLFTRYGIRSVRFDGKMDRHSREQALSTFKSPTGPKVILISTKCGGVGLNLVAANRVINMDVSWNYAAESQAYDRAHRIGQEKDVFIKRLVVENTIEERMLKLQEVKVGLAEAALGEGTGTKLHKLSMKDIKFLFAMNNVAPNQAKAQAEAQGQTTLKGARGRSRTSKPSSDASDDD</sequence>
<protein>
    <submittedName>
        <fullName evidence="11">Uncharacterized protein</fullName>
    </submittedName>
</protein>
<evidence type="ECO:0000256" key="4">
    <source>
        <dbReference type="ARBA" id="ARBA00022806"/>
    </source>
</evidence>
<keyword evidence="5" id="KW-0067">ATP-binding</keyword>
<feature type="compositionally biased region" description="Polar residues" evidence="7">
    <location>
        <begin position="991"/>
        <end position="1001"/>
    </location>
</feature>
<dbReference type="SUPFAM" id="SSF57850">
    <property type="entry name" value="RING/U-box"/>
    <property type="match status" value="1"/>
</dbReference>
<keyword evidence="4" id="KW-0347">Helicase</keyword>
<feature type="compositionally biased region" description="Basic residues" evidence="7">
    <location>
        <begin position="639"/>
        <end position="650"/>
    </location>
</feature>
<dbReference type="PANTHER" id="PTHR45626:SF16">
    <property type="entry name" value="ATP-DEPENDENT HELICASE ULS1"/>
    <property type="match status" value="1"/>
</dbReference>
<dbReference type="InterPro" id="IPR038718">
    <property type="entry name" value="SNF2-like_sf"/>
</dbReference>
<dbReference type="InterPro" id="IPR014001">
    <property type="entry name" value="Helicase_ATP-bd"/>
</dbReference>
<dbReference type="Gene3D" id="3.40.50.10810">
    <property type="entry name" value="Tandem AAA-ATPase domain"/>
    <property type="match status" value="1"/>
</dbReference>
<feature type="domain" description="RING-type" evidence="8">
    <location>
        <begin position="538"/>
        <end position="608"/>
    </location>
</feature>
<evidence type="ECO:0000256" key="5">
    <source>
        <dbReference type="ARBA" id="ARBA00022840"/>
    </source>
</evidence>
<evidence type="ECO:0000256" key="7">
    <source>
        <dbReference type="SAM" id="MobiDB-lite"/>
    </source>
</evidence>
<keyword evidence="12" id="KW-1185">Reference proteome</keyword>
<keyword evidence="6" id="KW-0863">Zinc-finger</keyword>